<reference evidence="3" key="2">
    <citation type="submission" date="2017-02" db="UniProtKB">
        <authorList>
            <consortium name="WormBaseParasite"/>
        </authorList>
    </citation>
    <scope>IDENTIFICATION</scope>
</reference>
<dbReference type="WBParaSite" id="ACAC_0000555601-mRNA-1">
    <property type="protein sequence ID" value="ACAC_0000555601-mRNA-1"/>
    <property type="gene ID" value="ACAC_0000555601"/>
</dbReference>
<evidence type="ECO:0000313" key="2">
    <source>
        <dbReference type="Proteomes" id="UP000035642"/>
    </source>
</evidence>
<sequence length="119" mass="13242">MADDNGFHIVCDSERLFFLGGGQMKKAALKKAILQKRQLRLCCMCVTLTFFVAALVYEEMRISSTEKPAIVDVVVNQKEMASAKLSVRSIHPADPNGIVSKYCKLLEFVTVSKNNNNIT</sequence>
<dbReference type="Proteomes" id="UP000035642">
    <property type="component" value="Unassembled WGS sequence"/>
</dbReference>
<keyword evidence="2" id="KW-1185">Reference proteome</keyword>
<proteinExistence type="predicted"/>
<feature type="transmembrane region" description="Helical" evidence="1">
    <location>
        <begin position="39"/>
        <end position="57"/>
    </location>
</feature>
<keyword evidence="1" id="KW-0472">Membrane</keyword>
<evidence type="ECO:0000313" key="3">
    <source>
        <dbReference type="WBParaSite" id="ACAC_0000555601-mRNA-1"/>
    </source>
</evidence>
<protein>
    <submittedName>
        <fullName evidence="3">Chalcone-flavanone isomerase</fullName>
    </submittedName>
</protein>
<accession>A0A0K0D661</accession>
<organism evidence="2 3">
    <name type="scientific">Angiostrongylus cantonensis</name>
    <name type="common">Rat lungworm</name>
    <dbReference type="NCBI Taxonomy" id="6313"/>
    <lineage>
        <taxon>Eukaryota</taxon>
        <taxon>Metazoa</taxon>
        <taxon>Ecdysozoa</taxon>
        <taxon>Nematoda</taxon>
        <taxon>Chromadorea</taxon>
        <taxon>Rhabditida</taxon>
        <taxon>Rhabditina</taxon>
        <taxon>Rhabditomorpha</taxon>
        <taxon>Strongyloidea</taxon>
        <taxon>Metastrongylidae</taxon>
        <taxon>Angiostrongylus</taxon>
    </lineage>
</organism>
<reference evidence="2" key="1">
    <citation type="submission" date="2012-09" db="EMBL/GenBank/DDBJ databases">
        <authorList>
            <person name="Martin A.A."/>
        </authorList>
    </citation>
    <scope>NUCLEOTIDE SEQUENCE</scope>
</reference>
<keyword evidence="1" id="KW-0812">Transmembrane</keyword>
<name>A0A0K0D661_ANGCA</name>
<evidence type="ECO:0000256" key="1">
    <source>
        <dbReference type="SAM" id="Phobius"/>
    </source>
</evidence>
<dbReference type="AlphaFoldDB" id="A0A0K0D661"/>
<keyword evidence="1" id="KW-1133">Transmembrane helix</keyword>